<dbReference type="AlphaFoldDB" id="A0AAV5B3Q2"/>
<dbReference type="RefSeq" id="WP_265591043.1">
    <property type="nucleotide sequence ID" value="NZ_BQKC01000001.1"/>
</dbReference>
<proteinExistence type="predicted"/>
<protein>
    <submittedName>
        <fullName evidence="1">Uncharacterized protein</fullName>
    </submittedName>
</protein>
<comment type="caution">
    <text evidence="1">The sequence shown here is derived from an EMBL/GenBank/DDBJ whole genome shotgun (WGS) entry which is preliminary data.</text>
</comment>
<keyword evidence="2" id="KW-1185">Reference proteome</keyword>
<sequence length="114" mass="11610">MSRCPAALARPLAPVVPLSPGLQGPDGPSVAVADLGRAVAVLERVASGAQGPWRRVVTVSKGEPLRAALRCPEGCEAQTLVQGLSAPGATFDDLLGLLMAAGVPCSVRGDPFWL</sequence>
<reference evidence="1" key="1">
    <citation type="journal article" date="2022" name="Int. J. Syst. Evol. Microbiol.">
        <title>Granulimonas faecalis gen. nov., sp. nov., and Leptogranulimonas caecicola gen. nov., sp. nov., novel lactate-producing Atopobiaceae bacteria isolated from mouse intestines, and an emended description of the family Atopobiaceae.</title>
        <authorList>
            <person name="Morinaga K."/>
            <person name="Kusada H."/>
            <person name="Sakamoto S."/>
            <person name="Murakami T."/>
            <person name="Toyoda A."/>
            <person name="Mori H."/>
            <person name="Meng X.Y."/>
            <person name="Takashino M."/>
            <person name="Murotomi K."/>
            <person name="Tamaki H."/>
        </authorList>
    </citation>
    <scope>NUCLEOTIDE SEQUENCE</scope>
    <source>
        <strain evidence="1">OPF53</strain>
    </source>
</reference>
<dbReference type="EMBL" id="BQKC01000001">
    <property type="protein sequence ID" value="GJM56122.1"/>
    <property type="molecule type" value="Genomic_DNA"/>
</dbReference>
<evidence type="ECO:0000313" key="1">
    <source>
        <dbReference type="EMBL" id="GJM56122.1"/>
    </source>
</evidence>
<accession>A0AAV5B3Q2</accession>
<organism evidence="1 2">
    <name type="scientific">Granulimonas faecalis</name>
    <dbReference type="NCBI Taxonomy" id="2894155"/>
    <lineage>
        <taxon>Bacteria</taxon>
        <taxon>Bacillati</taxon>
        <taxon>Actinomycetota</taxon>
        <taxon>Coriobacteriia</taxon>
        <taxon>Coriobacteriales</taxon>
        <taxon>Kribbibacteriaceae</taxon>
        <taxon>Granulimonas</taxon>
    </lineage>
</organism>
<evidence type="ECO:0000313" key="2">
    <source>
        <dbReference type="Proteomes" id="UP001055025"/>
    </source>
</evidence>
<name>A0AAV5B3Q2_9ACTN</name>
<gene>
    <name evidence="1" type="ORF">ATOP_17770</name>
</gene>
<dbReference type="Proteomes" id="UP001055025">
    <property type="component" value="Unassembled WGS sequence"/>
</dbReference>